<feature type="transmembrane region" description="Helical" evidence="1">
    <location>
        <begin position="65"/>
        <end position="91"/>
    </location>
</feature>
<dbReference type="AlphaFoldDB" id="A0A8R1HRE1"/>
<keyword evidence="4" id="KW-1185">Reference proteome</keyword>
<protein>
    <submittedName>
        <fullName evidence="3">Uncharacterized protein</fullName>
    </submittedName>
</protein>
<dbReference type="Pfam" id="PF10853">
    <property type="entry name" value="DUF2650"/>
    <property type="match status" value="1"/>
</dbReference>
<evidence type="ECO:0000313" key="3">
    <source>
        <dbReference type="EnsemblMetazoa" id="CJA06476.1"/>
    </source>
</evidence>
<keyword evidence="1" id="KW-0812">Transmembrane</keyword>
<accession>A0A8R1HRE1</accession>
<evidence type="ECO:0000256" key="1">
    <source>
        <dbReference type="SAM" id="Phobius"/>
    </source>
</evidence>
<organism evidence="3 4">
    <name type="scientific">Caenorhabditis japonica</name>
    <dbReference type="NCBI Taxonomy" id="281687"/>
    <lineage>
        <taxon>Eukaryota</taxon>
        <taxon>Metazoa</taxon>
        <taxon>Ecdysozoa</taxon>
        <taxon>Nematoda</taxon>
        <taxon>Chromadorea</taxon>
        <taxon>Rhabditida</taxon>
        <taxon>Rhabditina</taxon>
        <taxon>Rhabditomorpha</taxon>
        <taxon>Rhabditoidea</taxon>
        <taxon>Rhabditidae</taxon>
        <taxon>Peloderinae</taxon>
        <taxon>Caenorhabditis</taxon>
    </lineage>
</organism>
<reference evidence="3" key="2">
    <citation type="submission" date="2022-06" db="UniProtKB">
        <authorList>
            <consortium name="EnsemblMetazoa"/>
        </authorList>
    </citation>
    <scope>IDENTIFICATION</scope>
    <source>
        <strain evidence="3">DF5081</strain>
    </source>
</reference>
<dbReference type="InterPro" id="IPR022559">
    <property type="entry name" value="SUP-1-like"/>
</dbReference>
<feature type="chain" id="PRO_5035803549" evidence="2">
    <location>
        <begin position="20"/>
        <end position="101"/>
    </location>
</feature>
<evidence type="ECO:0000313" key="4">
    <source>
        <dbReference type="Proteomes" id="UP000005237"/>
    </source>
</evidence>
<keyword evidence="1" id="KW-0472">Membrane</keyword>
<keyword evidence="1" id="KW-1133">Transmembrane helix</keyword>
<feature type="signal peptide" evidence="2">
    <location>
        <begin position="1"/>
        <end position="19"/>
    </location>
</feature>
<proteinExistence type="predicted"/>
<sequence length="101" mass="10774">MLQWKLLPLFLLLVTYAYAEDKMCPMKGGDAATNTKETNCGGSFFHTYECCGLNFGDCCFALTELVYIAFIISTALALLVGILSCLIKFLGSGGGGGGGRR</sequence>
<keyword evidence="2" id="KW-0732">Signal</keyword>
<name>A0A8R1HRE1_CAEJA</name>
<evidence type="ECO:0000256" key="2">
    <source>
        <dbReference type="SAM" id="SignalP"/>
    </source>
</evidence>
<dbReference type="EnsemblMetazoa" id="CJA06476.1">
    <property type="protein sequence ID" value="CJA06476.1"/>
    <property type="gene ID" value="WBGene00125680"/>
</dbReference>
<dbReference type="Proteomes" id="UP000005237">
    <property type="component" value="Unassembled WGS sequence"/>
</dbReference>
<reference evidence="4" key="1">
    <citation type="submission" date="2010-08" db="EMBL/GenBank/DDBJ databases">
        <authorList>
            <consortium name="Caenorhabditis japonica Sequencing Consortium"/>
            <person name="Wilson R.K."/>
        </authorList>
    </citation>
    <scope>NUCLEOTIDE SEQUENCE [LARGE SCALE GENOMIC DNA]</scope>
    <source>
        <strain evidence="4">DF5081</strain>
    </source>
</reference>